<evidence type="ECO:0000256" key="2">
    <source>
        <dbReference type="ARBA" id="ARBA00022448"/>
    </source>
</evidence>
<evidence type="ECO:0000256" key="6">
    <source>
        <dbReference type="SAM" id="Phobius"/>
    </source>
</evidence>
<keyword evidence="4 6" id="KW-1133">Transmembrane helix</keyword>
<dbReference type="Pfam" id="PF07690">
    <property type="entry name" value="MFS_1"/>
    <property type="match status" value="1"/>
</dbReference>
<dbReference type="PANTHER" id="PTHR43791:SF54">
    <property type="entry name" value="MAJOR FACILITATOR SUPERFAMILY (MFS) PROFILE DOMAIN-CONTAINING PROTEIN-RELATED"/>
    <property type="match status" value="1"/>
</dbReference>
<evidence type="ECO:0000313" key="8">
    <source>
        <dbReference type="EMBL" id="WWC85390.1"/>
    </source>
</evidence>
<reference evidence="8 9" key="1">
    <citation type="submission" date="2024-01" db="EMBL/GenBank/DDBJ databases">
        <title>Comparative genomics of Cryptococcus and Kwoniella reveals pathogenesis evolution and contrasting modes of karyotype evolution via chromosome fusion or intercentromeric recombination.</title>
        <authorList>
            <person name="Coelho M.A."/>
            <person name="David-Palma M."/>
            <person name="Shea T."/>
            <person name="Bowers K."/>
            <person name="McGinley-Smith S."/>
            <person name="Mohammad A.W."/>
            <person name="Gnirke A."/>
            <person name="Yurkov A.M."/>
            <person name="Nowrousian M."/>
            <person name="Sun S."/>
            <person name="Cuomo C.A."/>
            <person name="Heitman J."/>
        </authorList>
    </citation>
    <scope>NUCLEOTIDE SEQUENCE [LARGE SCALE GENOMIC DNA]</scope>
    <source>
        <strain evidence="8 9">CBS 6074</strain>
    </source>
</reference>
<evidence type="ECO:0000313" key="9">
    <source>
        <dbReference type="Proteomes" id="UP001355207"/>
    </source>
</evidence>
<dbReference type="InterPro" id="IPR036259">
    <property type="entry name" value="MFS_trans_sf"/>
</dbReference>
<dbReference type="Proteomes" id="UP001355207">
    <property type="component" value="Chromosome 1"/>
</dbReference>
<evidence type="ECO:0000256" key="3">
    <source>
        <dbReference type="ARBA" id="ARBA00022692"/>
    </source>
</evidence>
<dbReference type="GO" id="GO:0016020">
    <property type="term" value="C:membrane"/>
    <property type="evidence" value="ECO:0007669"/>
    <property type="project" value="UniProtKB-SubCell"/>
</dbReference>
<gene>
    <name evidence="8" type="ORF">L201_000253</name>
</gene>
<protein>
    <recommendedName>
        <fullName evidence="7">Major facilitator superfamily (MFS) profile domain-containing protein</fullName>
    </recommendedName>
</protein>
<dbReference type="AlphaFoldDB" id="A0AAX4JIZ0"/>
<feature type="domain" description="Major facilitator superfamily (MFS) profile" evidence="7">
    <location>
        <begin position="48"/>
        <end position="198"/>
    </location>
</feature>
<feature type="transmembrane region" description="Helical" evidence="6">
    <location>
        <begin position="118"/>
        <end position="136"/>
    </location>
</feature>
<feature type="transmembrane region" description="Helical" evidence="6">
    <location>
        <begin position="44"/>
        <end position="61"/>
    </location>
</feature>
<dbReference type="PROSITE" id="PS50850">
    <property type="entry name" value="MFS"/>
    <property type="match status" value="1"/>
</dbReference>
<name>A0AAX4JIZ0_9TREE</name>
<proteinExistence type="predicted"/>
<keyword evidence="2" id="KW-0813">Transport</keyword>
<dbReference type="SUPFAM" id="SSF103473">
    <property type="entry name" value="MFS general substrate transporter"/>
    <property type="match status" value="1"/>
</dbReference>
<feature type="transmembrane region" description="Helical" evidence="6">
    <location>
        <begin position="177"/>
        <end position="196"/>
    </location>
</feature>
<dbReference type="RefSeq" id="XP_066072153.1">
    <property type="nucleotide sequence ID" value="XM_066216056.1"/>
</dbReference>
<dbReference type="GeneID" id="91090925"/>
<evidence type="ECO:0000256" key="1">
    <source>
        <dbReference type="ARBA" id="ARBA00004141"/>
    </source>
</evidence>
<dbReference type="PANTHER" id="PTHR43791">
    <property type="entry name" value="PERMEASE-RELATED"/>
    <property type="match status" value="1"/>
</dbReference>
<evidence type="ECO:0000256" key="5">
    <source>
        <dbReference type="ARBA" id="ARBA00023136"/>
    </source>
</evidence>
<keyword evidence="9" id="KW-1185">Reference proteome</keyword>
<accession>A0AAX4JIZ0</accession>
<dbReference type="InterPro" id="IPR011701">
    <property type="entry name" value="MFS"/>
</dbReference>
<organism evidence="8 9">
    <name type="scientific">Kwoniella dendrophila CBS 6074</name>
    <dbReference type="NCBI Taxonomy" id="1295534"/>
    <lineage>
        <taxon>Eukaryota</taxon>
        <taxon>Fungi</taxon>
        <taxon>Dikarya</taxon>
        <taxon>Basidiomycota</taxon>
        <taxon>Agaricomycotina</taxon>
        <taxon>Tremellomycetes</taxon>
        <taxon>Tremellales</taxon>
        <taxon>Cryptococcaceae</taxon>
        <taxon>Kwoniella</taxon>
    </lineage>
</organism>
<keyword evidence="3 6" id="KW-0812">Transmembrane</keyword>
<dbReference type="EMBL" id="CP144098">
    <property type="protein sequence ID" value="WWC85390.1"/>
    <property type="molecule type" value="Genomic_DNA"/>
</dbReference>
<comment type="subcellular location">
    <subcellularLocation>
        <location evidence="1">Membrane</location>
        <topology evidence="1">Multi-pass membrane protein</topology>
    </subcellularLocation>
</comment>
<dbReference type="Gene3D" id="1.20.1250.20">
    <property type="entry name" value="MFS general substrate transporter like domains"/>
    <property type="match status" value="1"/>
</dbReference>
<dbReference type="GO" id="GO:0022857">
    <property type="term" value="F:transmembrane transporter activity"/>
    <property type="evidence" value="ECO:0007669"/>
    <property type="project" value="InterPro"/>
</dbReference>
<feature type="transmembrane region" description="Helical" evidence="6">
    <location>
        <begin position="142"/>
        <end position="165"/>
    </location>
</feature>
<dbReference type="InterPro" id="IPR020846">
    <property type="entry name" value="MFS_dom"/>
</dbReference>
<sequence>MIQKKDLEQLEFVEASPQSVLTTEEQQFMDSFPQDARNKAFRKVDYRLIPMLSLLYLFSYIDRANLGNAKIEGLVTDLKLTGVQYNLVSSIFFVPYCLFQVPSNMILQNYFPNKPSMWITVLTLSWGMIMTCHGVVQSYSGLLVVRILMGIPEAGFFPGALLICSRWYPRSILAARISLFYTASALAGAVSGLLALNC</sequence>
<feature type="transmembrane region" description="Helical" evidence="6">
    <location>
        <begin position="81"/>
        <end position="98"/>
    </location>
</feature>
<keyword evidence="5 6" id="KW-0472">Membrane</keyword>
<evidence type="ECO:0000256" key="4">
    <source>
        <dbReference type="ARBA" id="ARBA00022989"/>
    </source>
</evidence>
<evidence type="ECO:0000259" key="7">
    <source>
        <dbReference type="PROSITE" id="PS50850"/>
    </source>
</evidence>